<sequence length="206" mass="22900">MADKEKAKQSKTSAEATSSTEDVKTKSKTADETSKEKTSHKSATKADKNQPDPVELQKQLTDLQKKNDELEDKYIRSEAEIQNMATRQKKEVAGLLKYDGQKLAKEILPVLDNLERALTVEVSDDTGKQLKKGVEMVQQHMVTAINDNGVTEINSVGEKFDPNFNQAVQTVPADKDHPADTVVQVLQKGYQLHDRVLRPAMVVVAK</sequence>
<evidence type="ECO:0000256" key="7">
    <source>
        <dbReference type="ARBA" id="ARBA00053401"/>
    </source>
</evidence>
<evidence type="ECO:0000313" key="15">
    <source>
        <dbReference type="Proteomes" id="UP000051647"/>
    </source>
</evidence>
<comment type="caution">
    <text evidence="14">The sequence shown here is derived from an EMBL/GenBank/DDBJ whole genome shotgun (WGS) entry which is preliminary data.</text>
</comment>
<dbReference type="CDD" id="cd00446">
    <property type="entry name" value="GrpE"/>
    <property type="match status" value="1"/>
</dbReference>
<dbReference type="GO" id="GO:0006457">
    <property type="term" value="P:protein folding"/>
    <property type="evidence" value="ECO:0007669"/>
    <property type="project" value="InterPro"/>
</dbReference>
<dbReference type="PANTHER" id="PTHR21237:SF23">
    <property type="entry name" value="GRPE PROTEIN HOMOLOG, MITOCHONDRIAL"/>
    <property type="match status" value="1"/>
</dbReference>
<evidence type="ECO:0000256" key="2">
    <source>
        <dbReference type="ARBA" id="ARBA00009054"/>
    </source>
</evidence>
<dbReference type="Proteomes" id="UP000051647">
    <property type="component" value="Unassembled WGS sequence"/>
</dbReference>
<dbReference type="InterPro" id="IPR013805">
    <property type="entry name" value="GrpE_CC"/>
</dbReference>
<dbReference type="GO" id="GO:0051087">
    <property type="term" value="F:protein-folding chaperone binding"/>
    <property type="evidence" value="ECO:0007669"/>
    <property type="project" value="InterPro"/>
</dbReference>
<comment type="similarity">
    <text evidence="2 10 12">Belongs to the GrpE family.</text>
</comment>
<dbReference type="GO" id="GO:0005737">
    <property type="term" value="C:cytoplasm"/>
    <property type="evidence" value="ECO:0007669"/>
    <property type="project" value="UniProtKB-SubCell"/>
</dbReference>
<dbReference type="STRING" id="1423815.FC27_GL000139"/>
<dbReference type="PROSITE" id="PS01071">
    <property type="entry name" value="GRPE"/>
    <property type="match status" value="1"/>
</dbReference>
<dbReference type="OrthoDB" id="9812586at2"/>
<evidence type="ECO:0000256" key="13">
    <source>
        <dbReference type="SAM" id="MobiDB-lite"/>
    </source>
</evidence>
<evidence type="ECO:0000256" key="5">
    <source>
        <dbReference type="ARBA" id="ARBA00023016"/>
    </source>
</evidence>
<dbReference type="InterPro" id="IPR009012">
    <property type="entry name" value="GrpE_head"/>
</dbReference>
<name>A0A0R1SI01_9LACO</name>
<keyword evidence="15" id="KW-1185">Reference proteome</keyword>
<accession>A0A0R1SI01</accession>
<dbReference type="NCBIfam" id="NF010738">
    <property type="entry name" value="PRK14140.1"/>
    <property type="match status" value="1"/>
</dbReference>
<comment type="function">
    <text evidence="7 10 11">Participates actively in the response to hyperosmotic and heat shock by preventing the aggregation of stress-denatured proteins, in association with DnaK and GrpE. It is the nucleotide exchange factor for DnaK and may function as a thermosensor. Unfolded proteins bind initially to DnaJ; upon interaction with the DnaJ-bound protein, DnaK hydrolyzes its bound ATP, resulting in the formation of a stable complex. GrpE releases ADP from DnaK; ATP binding to DnaK triggers the release of the substrate protein, thus completing the reaction cycle. Several rounds of ATP-dependent interactions between DnaJ, DnaK and GrpE are required for fully efficient folding.</text>
</comment>
<keyword evidence="4 10" id="KW-0963">Cytoplasm</keyword>
<dbReference type="SUPFAM" id="SSF58014">
    <property type="entry name" value="Coiled-coil domain of nucleotide exchange factor GrpE"/>
    <property type="match status" value="1"/>
</dbReference>
<evidence type="ECO:0000256" key="1">
    <source>
        <dbReference type="ARBA" id="ARBA00004496"/>
    </source>
</evidence>
<dbReference type="FunFam" id="2.30.22.10:FF:000001">
    <property type="entry name" value="Protein GrpE"/>
    <property type="match status" value="1"/>
</dbReference>
<dbReference type="PANTHER" id="PTHR21237">
    <property type="entry name" value="GRPE PROTEIN"/>
    <property type="match status" value="1"/>
</dbReference>
<dbReference type="NCBIfam" id="NF010748">
    <property type="entry name" value="PRK14150.1"/>
    <property type="match status" value="1"/>
</dbReference>
<feature type="region of interest" description="Disordered" evidence="13">
    <location>
        <begin position="1"/>
        <end position="62"/>
    </location>
</feature>
<protein>
    <recommendedName>
        <fullName evidence="8 10">Protein GrpE</fullName>
    </recommendedName>
    <alternativeName>
        <fullName evidence="9 10">HSP-70 cofactor</fullName>
    </alternativeName>
</protein>
<keyword evidence="6 10" id="KW-0143">Chaperone</keyword>
<evidence type="ECO:0000313" key="14">
    <source>
        <dbReference type="EMBL" id="KRL68441.1"/>
    </source>
</evidence>
<dbReference type="PRINTS" id="PR00773">
    <property type="entry name" value="GRPEPROTEIN"/>
</dbReference>
<evidence type="ECO:0000256" key="10">
    <source>
        <dbReference type="HAMAP-Rule" id="MF_01151"/>
    </source>
</evidence>
<dbReference type="NCBIfam" id="NF010753">
    <property type="entry name" value="PRK14156.1"/>
    <property type="match status" value="1"/>
</dbReference>
<proteinExistence type="inferred from homology"/>
<evidence type="ECO:0000256" key="3">
    <source>
        <dbReference type="ARBA" id="ARBA00011738"/>
    </source>
</evidence>
<gene>
    <name evidence="10" type="primary">grpE</name>
    <name evidence="14" type="ORF">FC27_GL000139</name>
</gene>
<dbReference type="NCBIfam" id="NF010759">
    <property type="entry name" value="PRK14162.1"/>
    <property type="match status" value="1"/>
</dbReference>
<dbReference type="RefSeq" id="WP_010623611.1">
    <property type="nucleotide sequence ID" value="NZ_AZFA01000001.1"/>
</dbReference>
<dbReference type="GO" id="GO:0051082">
    <property type="term" value="F:unfolded protein binding"/>
    <property type="evidence" value="ECO:0007669"/>
    <property type="project" value="TreeGrafter"/>
</dbReference>
<dbReference type="AlphaFoldDB" id="A0A0R1SI01"/>
<evidence type="ECO:0000256" key="8">
    <source>
        <dbReference type="ARBA" id="ARBA00072274"/>
    </source>
</evidence>
<organism evidence="14 15">
    <name type="scientific">Companilactobacillus versmoldensis DSM 14857 = KCTC 3814</name>
    <dbReference type="NCBI Taxonomy" id="1423815"/>
    <lineage>
        <taxon>Bacteria</taxon>
        <taxon>Bacillati</taxon>
        <taxon>Bacillota</taxon>
        <taxon>Bacilli</taxon>
        <taxon>Lactobacillales</taxon>
        <taxon>Lactobacillaceae</taxon>
        <taxon>Companilactobacillus</taxon>
    </lineage>
</organism>
<feature type="compositionally biased region" description="Low complexity" evidence="13">
    <location>
        <begin position="10"/>
        <end position="20"/>
    </location>
</feature>
<dbReference type="GO" id="GO:0000774">
    <property type="term" value="F:adenyl-nucleotide exchange factor activity"/>
    <property type="evidence" value="ECO:0007669"/>
    <property type="project" value="InterPro"/>
</dbReference>
<dbReference type="GO" id="GO:0042803">
    <property type="term" value="F:protein homodimerization activity"/>
    <property type="evidence" value="ECO:0007669"/>
    <property type="project" value="InterPro"/>
</dbReference>
<dbReference type="EMBL" id="AZFA01000001">
    <property type="protein sequence ID" value="KRL68441.1"/>
    <property type="molecule type" value="Genomic_DNA"/>
</dbReference>
<evidence type="ECO:0000256" key="9">
    <source>
        <dbReference type="ARBA" id="ARBA00076414"/>
    </source>
</evidence>
<keyword evidence="5 10" id="KW-0346">Stress response</keyword>
<evidence type="ECO:0000256" key="12">
    <source>
        <dbReference type="RuleBase" id="RU004478"/>
    </source>
</evidence>
<comment type="subcellular location">
    <subcellularLocation>
        <location evidence="1 10">Cytoplasm</location>
    </subcellularLocation>
</comment>
<reference evidence="14 15" key="1">
    <citation type="journal article" date="2015" name="Genome Announc.">
        <title>Expanding the biotechnology potential of lactobacilli through comparative genomics of 213 strains and associated genera.</title>
        <authorList>
            <person name="Sun Z."/>
            <person name="Harris H.M."/>
            <person name="McCann A."/>
            <person name="Guo C."/>
            <person name="Argimon S."/>
            <person name="Zhang W."/>
            <person name="Yang X."/>
            <person name="Jeffery I.B."/>
            <person name="Cooney J.C."/>
            <person name="Kagawa T.F."/>
            <person name="Liu W."/>
            <person name="Song Y."/>
            <person name="Salvetti E."/>
            <person name="Wrobel A."/>
            <person name="Rasinkangas P."/>
            <person name="Parkhill J."/>
            <person name="Rea M.C."/>
            <person name="O'Sullivan O."/>
            <person name="Ritari J."/>
            <person name="Douillard F.P."/>
            <person name="Paul Ross R."/>
            <person name="Yang R."/>
            <person name="Briner A.E."/>
            <person name="Felis G.E."/>
            <person name="de Vos W.M."/>
            <person name="Barrangou R."/>
            <person name="Klaenhammer T.R."/>
            <person name="Caufield P.W."/>
            <person name="Cui Y."/>
            <person name="Zhang H."/>
            <person name="O'Toole P.W."/>
        </authorList>
    </citation>
    <scope>NUCLEOTIDE SEQUENCE [LARGE SCALE GENOMIC DNA]</scope>
    <source>
        <strain evidence="14 15">DSM 14857</strain>
    </source>
</reference>
<evidence type="ECO:0000256" key="6">
    <source>
        <dbReference type="ARBA" id="ARBA00023186"/>
    </source>
</evidence>
<dbReference type="SUPFAM" id="SSF51064">
    <property type="entry name" value="Head domain of nucleotide exchange factor GrpE"/>
    <property type="match status" value="1"/>
</dbReference>
<comment type="subunit">
    <text evidence="3 10">Homodimer.</text>
</comment>
<dbReference type="PATRIC" id="fig|1423815.3.peg.140"/>
<dbReference type="Gene3D" id="3.90.20.20">
    <property type="match status" value="1"/>
</dbReference>
<dbReference type="HAMAP" id="MF_01151">
    <property type="entry name" value="GrpE"/>
    <property type="match status" value="1"/>
</dbReference>
<dbReference type="Gene3D" id="2.30.22.10">
    <property type="entry name" value="Head domain of nucleotide exchange factor GrpE"/>
    <property type="match status" value="1"/>
</dbReference>
<evidence type="ECO:0000256" key="11">
    <source>
        <dbReference type="RuleBase" id="RU000639"/>
    </source>
</evidence>
<evidence type="ECO:0000256" key="4">
    <source>
        <dbReference type="ARBA" id="ARBA00022490"/>
    </source>
</evidence>
<dbReference type="eggNOG" id="COG0576">
    <property type="taxonomic scope" value="Bacteria"/>
</dbReference>
<dbReference type="Pfam" id="PF01025">
    <property type="entry name" value="GrpE"/>
    <property type="match status" value="1"/>
</dbReference>
<dbReference type="InterPro" id="IPR000740">
    <property type="entry name" value="GrpE"/>
</dbReference>
<feature type="compositionally biased region" description="Basic and acidic residues" evidence="13">
    <location>
        <begin position="21"/>
        <end position="50"/>
    </location>
</feature>